<evidence type="ECO:0000313" key="9">
    <source>
        <dbReference type="EMBL" id="CAD7279060.1"/>
    </source>
</evidence>
<dbReference type="OrthoDB" id="2017643at2759"/>
<evidence type="ECO:0000256" key="2">
    <source>
        <dbReference type="ARBA" id="ARBA00007647"/>
    </source>
</evidence>
<name>A0A7R9BPE4_9CRUS</name>
<keyword evidence="10" id="KW-1185">Reference proteome</keyword>
<dbReference type="EC" id="2.4.1.-" evidence="8"/>
<gene>
    <name evidence="9" type="ORF">NMOB1V02_LOCUS6744</name>
</gene>
<dbReference type="InterPro" id="IPR008166">
    <property type="entry name" value="Glyco_transf_92"/>
</dbReference>
<dbReference type="GO" id="GO:0016757">
    <property type="term" value="F:glycosyltransferase activity"/>
    <property type="evidence" value="ECO:0007669"/>
    <property type="project" value="UniProtKB-UniRule"/>
</dbReference>
<dbReference type="EMBL" id="CAJPEX010001460">
    <property type="protein sequence ID" value="CAG0919212.1"/>
    <property type="molecule type" value="Genomic_DNA"/>
</dbReference>
<evidence type="ECO:0000256" key="5">
    <source>
        <dbReference type="ARBA" id="ARBA00022692"/>
    </source>
</evidence>
<dbReference type="PANTHER" id="PTHR21461:SF83">
    <property type="entry name" value="GLYCOSYLTRANSFERASE FAMILY 92 PROTEIN"/>
    <property type="match status" value="1"/>
</dbReference>
<evidence type="ECO:0000256" key="8">
    <source>
        <dbReference type="RuleBase" id="RU366017"/>
    </source>
</evidence>
<organism evidence="9">
    <name type="scientific">Notodromas monacha</name>
    <dbReference type="NCBI Taxonomy" id="399045"/>
    <lineage>
        <taxon>Eukaryota</taxon>
        <taxon>Metazoa</taxon>
        <taxon>Ecdysozoa</taxon>
        <taxon>Arthropoda</taxon>
        <taxon>Crustacea</taxon>
        <taxon>Oligostraca</taxon>
        <taxon>Ostracoda</taxon>
        <taxon>Podocopa</taxon>
        <taxon>Podocopida</taxon>
        <taxon>Cypridocopina</taxon>
        <taxon>Cypridoidea</taxon>
        <taxon>Cyprididae</taxon>
        <taxon>Notodromas</taxon>
    </lineage>
</organism>
<dbReference type="AlphaFoldDB" id="A0A7R9BPE4"/>
<dbReference type="EMBL" id="OA883497">
    <property type="protein sequence ID" value="CAD7279060.1"/>
    <property type="molecule type" value="Genomic_DNA"/>
</dbReference>
<accession>A0A7R9BPE4</accession>
<evidence type="ECO:0000256" key="6">
    <source>
        <dbReference type="ARBA" id="ARBA00022989"/>
    </source>
</evidence>
<dbReference type="Proteomes" id="UP000678499">
    <property type="component" value="Unassembled WGS sequence"/>
</dbReference>
<sequence>MWKVGRFLCPCWLQRFNKNPWKLLIAVVAWASLAGIAYVEYGSRSDPVLPVSNVNGRLLLQKVVETKPTPTPTTPMILGGKSLVDLEPAIGKASSDKDLADEMIAKYPHLPVDFWLMTKGKTSQYGLNKTCGVLPAMYDLVFNNMYWQTLKTNNGTFYLYSAFYDDRPLVKLKPVVRVVGMIDKVKPTVKTYCQLWFPGTKKPLVVPVIEYKHMWVCKWGNCRQGLLQPYLIACKIPNNSPLVDKVPEAVSLVEKPCETATNMLKVIYNKVPEPEKKGFAVCVKGLDFLHDDLSVRFVEWIELLNILGADKIFMYELAVHPNISKVLRYYEQKGLVDLTPLTLPGGQPNIPGFMHMYLKTKVSHKRQNEIIPYNDCLYKNMYRYKYLALLDTDEVIMPVNEMSWKDLMDKHVIPESLAAKNESRASYNVRNVYFLDDLLHEHGWYRDMPKYMHMLQHVQRTYNFTKAGQFVKCFHNPERVLTLHNHFPLACLEKACTSYSIPTHLAQLQHYRADCVKQLKKTCEDLKNHTVTDTNIWKFKDELVRRTTRTLLDLDFFKTYPLGSGTGNDISIRN</sequence>
<keyword evidence="5 8" id="KW-0812">Transmembrane</keyword>
<evidence type="ECO:0000256" key="4">
    <source>
        <dbReference type="ARBA" id="ARBA00022679"/>
    </source>
</evidence>
<dbReference type="PANTHER" id="PTHR21461">
    <property type="entry name" value="GLYCOSYLTRANSFERASE FAMILY 92 PROTEIN"/>
    <property type="match status" value="1"/>
</dbReference>
<feature type="transmembrane region" description="Helical" evidence="8">
    <location>
        <begin position="21"/>
        <end position="39"/>
    </location>
</feature>
<reference evidence="9" key="1">
    <citation type="submission" date="2020-11" db="EMBL/GenBank/DDBJ databases">
        <authorList>
            <person name="Tran Van P."/>
        </authorList>
    </citation>
    <scope>NUCLEOTIDE SEQUENCE</scope>
</reference>
<keyword evidence="3 8" id="KW-0328">Glycosyltransferase</keyword>
<keyword evidence="6 8" id="KW-1133">Transmembrane helix</keyword>
<comment type="subcellular location">
    <subcellularLocation>
        <location evidence="1">Membrane</location>
        <topology evidence="1">Single-pass membrane protein</topology>
    </subcellularLocation>
</comment>
<proteinExistence type="inferred from homology"/>
<dbReference type="GO" id="GO:0005737">
    <property type="term" value="C:cytoplasm"/>
    <property type="evidence" value="ECO:0007669"/>
    <property type="project" value="TreeGrafter"/>
</dbReference>
<dbReference type="GO" id="GO:0016020">
    <property type="term" value="C:membrane"/>
    <property type="evidence" value="ECO:0007669"/>
    <property type="project" value="UniProtKB-SubCell"/>
</dbReference>
<protein>
    <recommendedName>
        <fullName evidence="8">Glycosyltransferase family 92 protein</fullName>
        <ecNumber evidence="8">2.4.1.-</ecNumber>
    </recommendedName>
</protein>
<keyword evidence="7 8" id="KW-0472">Membrane</keyword>
<keyword evidence="4 8" id="KW-0808">Transferase</keyword>
<evidence type="ECO:0000256" key="3">
    <source>
        <dbReference type="ARBA" id="ARBA00022676"/>
    </source>
</evidence>
<evidence type="ECO:0000256" key="1">
    <source>
        <dbReference type="ARBA" id="ARBA00004167"/>
    </source>
</evidence>
<comment type="similarity">
    <text evidence="2 8">Belongs to the glycosyltransferase 92 family.</text>
</comment>
<dbReference type="Pfam" id="PF01697">
    <property type="entry name" value="Glyco_transf_92"/>
    <property type="match status" value="1"/>
</dbReference>
<evidence type="ECO:0000256" key="7">
    <source>
        <dbReference type="ARBA" id="ARBA00023136"/>
    </source>
</evidence>
<evidence type="ECO:0000313" key="10">
    <source>
        <dbReference type="Proteomes" id="UP000678499"/>
    </source>
</evidence>